<dbReference type="EMBL" id="MHTK01000005">
    <property type="protein sequence ID" value="OHA59809.1"/>
    <property type="molecule type" value="Genomic_DNA"/>
</dbReference>
<evidence type="ECO:0000256" key="2">
    <source>
        <dbReference type="SAM" id="Phobius"/>
    </source>
</evidence>
<feature type="transmembrane region" description="Helical" evidence="2">
    <location>
        <begin position="12"/>
        <end position="30"/>
    </location>
</feature>
<feature type="compositionally biased region" description="Basic and acidic residues" evidence="1">
    <location>
        <begin position="357"/>
        <end position="366"/>
    </location>
</feature>
<dbReference type="AlphaFoldDB" id="A0A1G2QI81"/>
<feature type="compositionally biased region" description="Pro residues" evidence="1">
    <location>
        <begin position="173"/>
        <end position="182"/>
    </location>
</feature>
<keyword evidence="2" id="KW-1133">Transmembrane helix</keyword>
<dbReference type="InterPro" id="IPR013780">
    <property type="entry name" value="Glyco_hydro_b"/>
</dbReference>
<sequence length="944" mass="103693">MIINSRTGRITPFLLIGGTFLIVLVVVVGLTPTRTSAEACVRQNPTIEVTPSVQYGEPGRILNYSYRLTNNNSAGCGVETFEIKPYFLPGSIVESGYGEAKLDRVAPGATDDGRYQIKSAANAPLGTKVRFNIGAYLVADGVTYKTTKDLFYQIGTPTTPLPGENPDPEPGPDPEVPPPVPPTATGTVVSLLNQSLLNDASRLGINIGYTAGFDTAVHFRKNIVHNPGFEEATLRSNYTLKNGGAEGGLAANQVQEFCWQTEWGTGSDGKHFKGQGLGAWAGGDYEFIAGPAWLKDVKGKVTAFTFKADKNGASRYTFTLDKNLPKRPDYLNTILQVRKTFDNFDRSQKRPGSPGDRSLKLDSNRGDGGDYPFLQYFDDGARTKVEDGYAGKMLVVEGPWRLSVWAKAEQPGDKLFVSFSRQGLPAFLDKEITLTDTNWREYTFNFMVPAGLDARNVSANILVQPVSLKIATRTHTYSKNRGSVWIDDLYLGEADNTNPTVFSDQAVKMLKELNPGVLRYWGGNLGEPIENVLGSEWERGTSNFSTEARENNTLYFSSLPEILDLAKAVDADPWYVVPPTLTTQELEDLTDYVNFRVGEFDRIYLEYGNEMWGTGCDDPFKGATVSFNLPTLADEAFRVMKGAGLSSKVKLVIGGQAAYVDRQNQIEQGSDTHNLTAIAPYYQMNGRANSTVASLLGHLYADPLVRNIPGSKINQSASIVRVAGREPAIYEINFHDTGNQPAIALKNKIITGQAGGITLPLQMLHAMKGSGIRAQTAFTFSQFAFRDTGGNMTRLWGVVRDLDNGRAFRGTGLALVVANKAIFGDLIKAEVSGGRTWVQSLPDEVEKDRSANHTVPYLQTFAFKDGNRYGLIVFNLHQTETLKTKLDLLGTGGSGRKYWLYHPDPLANNERNIQLRVEEAPVTINESTEYEFPPHSITSLVWNE</sequence>
<feature type="region of interest" description="Disordered" evidence="1">
    <location>
        <begin position="344"/>
        <end position="366"/>
    </location>
</feature>
<dbReference type="Gene3D" id="2.60.40.1180">
    <property type="entry name" value="Golgi alpha-mannosidase II"/>
    <property type="match status" value="1"/>
</dbReference>
<comment type="caution">
    <text evidence="3">The sequence shown here is derived from an EMBL/GenBank/DDBJ whole genome shotgun (WGS) entry which is preliminary data.</text>
</comment>
<organism evidence="3 4">
    <name type="scientific">Candidatus Vogelbacteria bacterium RIFOXYD1_FULL_46_19</name>
    <dbReference type="NCBI Taxonomy" id="1802439"/>
    <lineage>
        <taxon>Bacteria</taxon>
        <taxon>Candidatus Vogeliibacteriota</taxon>
    </lineage>
</organism>
<dbReference type="Gene3D" id="3.20.20.80">
    <property type="entry name" value="Glycosidases"/>
    <property type="match status" value="1"/>
</dbReference>
<keyword evidence="2" id="KW-0472">Membrane</keyword>
<evidence type="ECO:0000313" key="3">
    <source>
        <dbReference type="EMBL" id="OHA59809.1"/>
    </source>
</evidence>
<evidence type="ECO:0008006" key="5">
    <source>
        <dbReference type="Google" id="ProtNLM"/>
    </source>
</evidence>
<gene>
    <name evidence="3" type="ORF">A2589_03140</name>
</gene>
<protein>
    <recommendedName>
        <fullName evidence="5">Alpha-L-arabinofuranosidase C-terminal domain-containing protein</fullName>
    </recommendedName>
</protein>
<keyword evidence="2" id="KW-0812">Transmembrane</keyword>
<reference evidence="3 4" key="1">
    <citation type="journal article" date="2016" name="Nat. Commun.">
        <title>Thousands of microbial genomes shed light on interconnected biogeochemical processes in an aquifer system.</title>
        <authorList>
            <person name="Anantharaman K."/>
            <person name="Brown C.T."/>
            <person name="Hug L.A."/>
            <person name="Sharon I."/>
            <person name="Castelle C.J."/>
            <person name="Probst A.J."/>
            <person name="Thomas B.C."/>
            <person name="Singh A."/>
            <person name="Wilkins M.J."/>
            <person name="Karaoz U."/>
            <person name="Brodie E.L."/>
            <person name="Williams K.H."/>
            <person name="Hubbard S.S."/>
            <person name="Banfield J.F."/>
        </authorList>
    </citation>
    <scope>NUCLEOTIDE SEQUENCE [LARGE SCALE GENOMIC DNA]</scope>
</reference>
<feature type="region of interest" description="Disordered" evidence="1">
    <location>
        <begin position="155"/>
        <end position="184"/>
    </location>
</feature>
<evidence type="ECO:0000256" key="1">
    <source>
        <dbReference type="SAM" id="MobiDB-lite"/>
    </source>
</evidence>
<evidence type="ECO:0000313" key="4">
    <source>
        <dbReference type="Proteomes" id="UP000177838"/>
    </source>
</evidence>
<name>A0A1G2QI81_9BACT</name>
<dbReference type="SUPFAM" id="SSF51011">
    <property type="entry name" value="Glycosyl hydrolase domain"/>
    <property type="match status" value="1"/>
</dbReference>
<accession>A0A1G2QI81</accession>
<dbReference type="InterPro" id="IPR017853">
    <property type="entry name" value="GH"/>
</dbReference>
<proteinExistence type="predicted"/>
<dbReference type="Proteomes" id="UP000177838">
    <property type="component" value="Unassembled WGS sequence"/>
</dbReference>
<dbReference type="SUPFAM" id="SSF51445">
    <property type="entry name" value="(Trans)glycosidases"/>
    <property type="match status" value="1"/>
</dbReference>